<keyword evidence="2" id="KW-1133">Transmembrane helix</keyword>
<dbReference type="CDD" id="cd00688">
    <property type="entry name" value="ISOPREN_C2_like"/>
    <property type="match status" value="1"/>
</dbReference>
<gene>
    <name evidence="4" type="ORF">LCGC14_0859090</name>
</gene>
<comment type="caution">
    <text evidence="4">The sequence shown here is derived from an EMBL/GenBank/DDBJ whole genome shotgun (WGS) entry which is preliminary data.</text>
</comment>
<feature type="domain" description="Prenyltransferase alpha-alpha toroid" evidence="3">
    <location>
        <begin position="83"/>
        <end position="185"/>
    </location>
</feature>
<name>A0A0F9RSJ8_9ZZZZ</name>
<keyword evidence="2" id="KW-0472">Membrane</keyword>
<dbReference type="GO" id="GO:0003824">
    <property type="term" value="F:catalytic activity"/>
    <property type="evidence" value="ECO:0007669"/>
    <property type="project" value="InterPro"/>
</dbReference>
<evidence type="ECO:0000256" key="1">
    <source>
        <dbReference type="ARBA" id="ARBA00022737"/>
    </source>
</evidence>
<evidence type="ECO:0000259" key="3">
    <source>
        <dbReference type="Pfam" id="PF00432"/>
    </source>
</evidence>
<proteinExistence type="predicted"/>
<dbReference type="SUPFAM" id="SSF48239">
    <property type="entry name" value="Terpenoid cyclases/Protein prenyltransferases"/>
    <property type="match status" value="1"/>
</dbReference>
<dbReference type="Pfam" id="PF00432">
    <property type="entry name" value="Prenyltrans"/>
    <property type="match status" value="1"/>
</dbReference>
<dbReference type="InterPro" id="IPR001330">
    <property type="entry name" value="Prenyltrans"/>
</dbReference>
<dbReference type="Gene3D" id="1.50.10.20">
    <property type="match status" value="1"/>
</dbReference>
<protein>
    <recommendedName>
        <fullName evidence="3">Prenyltransferase alpha-alpha toroid domain-containing protein</fullName>
    </recommendedName>
</protein>
<keyword evidence="2" id="KW-0812">Transmembrane</keyword>
<dbReference type="InterPro" id="IPR008930">
    <property type="entry name" value="Terpenoid_cyclase/PrenylTrfase"/>
</dbReference>
<accession>A0A0F9RSJ8</accession>
<evidence type="ECO:0000256" key="2">
    <source>
        <dbReference type="SAM" id="Phobius"/>
    </source>
</evidence>
<feature type="transmembrane region" description="Helical" evidence="2">
    <location>
        <begin position="2013"/>
        <end position="2034"/>
    </location>
</feature>
<sequence length="2055" mass="232222">MDKYAYRYLDTDFSQAYYPLTSVLEVNSYAVLALERLGALGLIDINKMINFLWSCYNPITSGFIGQPYSSDLDDFFKVSTADNTYYAIKTLDLLMNDWNSYAQERNDLISYINSLQITDNYNWKYGGFSNDLDPLFNSLPGATEPYLFSSYYSIKSLQIFGMVGTININTFHTFLESIYNPGEDFFYSSPNKNKSNIVTSALGLDLSLLTGFALDDEAQLVNFILTRRNSLGIWDGSTIAQIHELIDTFQIIRALNDSGKIGMLSPSDITQIADIIVDYYSHGQGFSLISIDYPTITLLHKIISSFDLYGNVSDLDFQEIYRLILEAYVYEDIIQYNGFYSYSNFGLLWSPFRSFPIEFYSSGYKNFSEEIGYEMSHRATFEALDSLKKISKLDDFGLVYDLTKLKDDILDSQFLNPSYSEQHGAFTYIYGYDTWLLDYLSRNIYFEYSYYVIKTLELLVEELNLGDITSLSFDIPALESYINNHTVETSGELYFKPTYTDNSDSIIENTYYMVYILKALDLYDLDEGKIGNFVLANINYSSIKSVYYSYKLSNILNGTINLNYDLIYTLIGEIYDDSLKEYYLTTDRQEIDQEILFWISDMVVNDLGSSSTIVNIEYLESFEFLSTGNYINFSINSKYSGTYWFWMNGVLVGLSMFQSNGDNISISLDNYANVLGNYTFKINATALDGRYGEAEANFNVYSDSSTIVNIEYLTSFEFLSTKNVINFSIISKYSGIYWFWVNNLLVNSSPFQSNGYNISISLDNYTDMMGDYTVKINATAQDGRYGEVISSFSVYTDSSTVVNIDHLESFEFLSTGNVINFSVTSKYNGTYWVWINRLLINSSTFQSYGYNISISLDSYTNMLGNYSIKINATALDGHYGEATSSFSVYTDSSTIVNIEHLASFEFLSIGNNINFSVTSKYSGTYWFWVNRQLINSSTFQSFGYNVSISLDGYTGLLGNYTIKINATAIDGRYGETVSSFSVYSASSTIILILTLNNYEFNYTDNNIVFSVHSDYPEVYNFSIDGFEISSGIYFNGQFFIFSIDGYSVGNHEIVIWARGLDNKEGTAYGNFSVYSTTETIITIHSVENYVYNSTGKFVNFSISSDFPEYYTIEIDGVGVDGGTYFSNIPILYSIDGYDVGRHTIVIWANSSDKTEAMATIQFDIFSIAFLEIEILHLQNYEFKSTGNYILFYINASFPDSYRFYIDGPLNGSGTYMYGGEQFNFSIDNYFVGEYNISIWVNSTYGRESLYESSFTVYSLSSTIVTIEELYDYEFLTIGSFVKFNILSLYPDYYILSIDGIEVNRSDYLNGIYYQVPIDGYGMGTHILLIWAIGEDGKIGTASGQFNVYSNSTTSITINQISSYQFMTNGNTINFSISSTYTGAYNISINGVLIDDGNYTIDEIILCPSDGYIVGIYNVSIYAKSLDGKQAQYHTTFTVFSNSTTLVKINYLEGCEFLSTENYINFSIDSSYPDYYELWINGSLVSIDNYSSGSYILYSLDNYTSFLGNYEVYIWAIGKDFGVGYAYGEFSVYSSSSTVITVNKLEVGEFMSTGNYINFSIDSAYPDYYEFWINGLMLSTANYSSSSNILYSLDNYSPILGNHSIYIWAVGLDGKIGTLSVEFSVSSTSSTIITINELGGCEFMSIGNYLNFSIDSNYSGYYELWINGSLVSVDNYSIGNYFIYSLDNYTALLGNYSVYIWAVSLDGKIGTTLAEFSVYSTSSTIITINELDGCEFMSIGNYINFSIDSSYPDYFELWINGSLVSVDNYSSGSYILYSLDNYTAFLGNHSIYIWAVGLDGKIGTLSVEFSVYSTSSTIITINTLEVGEYMSSENYINFTIFSAYPDYYNVWIDGIVASTGNYSSGIHIIYSLDNYTSLLGKHSIFIWAVGLDGNVGIVMVEFEVLSIPNEISINIIKLEDYEYNSTGNELFFTIAGKYPNRYMITIDNVIVCSENYTEGEIIVFSIDNYGVGVHNISIWAIGLDGKEIEVEAVLTVYFNGEVKNPDPAISDPPITAFIFSGILIMIPSIFIGVFYRKKQKIKSFLPSKKTKTKLKK</sequence>
<dbReference type="EMBL" id="LAZR01002601">
    <property type="protein sequence ID" value="KKN27966.1"/>
    <property type="molecule type" value="Genomic_DNA"/>
</dbReference>
<organism evidence="4">
    <name type="scientific">marine sediment metagenome</name>
    <dbReference type="NCBI Taxonomy" id="412755"/>
    <lineage>
        <taxon>unclassified sequences</taxon>
        <taxon>metagenomes</taxon>
        <taxon>ecological metagenomes</taxon>
    </lineage>
</organism>
<evidence type="ECO:0000313" key="4">
    <source>
        <dbReference type="EMBL" id="KKN27966.1"/>
    </source>
</evidence>
<reference evidence="4" key="1">
    <citation type="journal article" date="2015" name="Nature">
        <title>Complex archaea that bridge the gap between prokaryotes and eukaryotes.</title>
        <authorList>
            <person name="Spang A."/>
            <person name="Saw J.H."/>
            <person name="Jorgensen S.L."/>
            <person name="Zaremba-Niedzwiedzka K."/>
            <person name="Martijn J."/>
            <person name="Lind A.E."/>
            <person name="van Eijk R."/>
            <person name="Schleper C."/>
            <person name="Guy L."/>
            <person name="Ettema T.J."/>
        </authorList>
    </citation>
    <scope>NUCLEOTIDE SEQUENCE</scope>
</reference>
<feature type="non-terminal residue" evidence="4">
    <location>
        <position position="1"/>
    </location>
</feature>
<keyword evidence="1" id="KW-0677">Repeat</keyword>